<comment type="caution">
    <text evidence="1">The sequence shown here is derived from an EMBL/GenBank/DDBJ whole genome shotgun (WGS) entry which is preliminary data.</text>
</comment>
<gene>
    <name evidence="1" type="ORF">BDD43_2101</name>
</gene>
<proteinExistence type="predicted"/>
<name>A0A495J1H6_9SPHI</name>
<organism evidence="1 2">
    <name type="scientific">Mucilaginibacter gracilis</name>
    <dbReference type="NCBI Taxonomy" id="423350"/>
    <lineage>
        <taxon>Bacteria</taxon>
        <taxon>Pseudomonadati</taxon>
        <taxon>Bacteroidota</taxon>
        <taxon>Sphingobacteriia</taxon>
        <taxon>Sphingobacteriales</taxon>
        <taxon>Sphingobacteriaceae</taxon>
        <taxon>Mucilaginibacter</taxon>
    </lineage>
</organism>
<accession>A0A495J1H6</accession>
<evidence type="ECO:0000313" key="1">
    <source>
        <dbReference type="EMBL" id="RKR81939.1"/>
    </source>
</evidence>
<keyword evidence="2" id="KW-1185">Reference proteome</keyword>
<protein>
    <submittedName>
        <fullName evidence="1">Uncharacterized protein</fullName>
    </submittedName>
</protein>
<dbReference type="EMBL" id="RBKU01000001">
    <property type="protein sequence ID" value="RKR81939.1"/>
    <property type="molecule type" value="Genomic_DNA"/>
</dbReference>
<dbReference type="Proteomes" id="UP000268007">
    <property type="component" value="Unassembled WGS sequence"/>
</dbReference>
<sequence length="55" mass="6153">MAKLQIESNVAELQSIANEIQVLLDRFNNFELTVSVPFDPEVDSAETVNHYSSKA</sequence>
<evidence type="ECO:0000313" key="2">
    <source>
        <dbReference type="Proteomes" id="UP000268007"/>
    </source>
</evidence>
<dbReference type="AlphaFoldDB" id="A0A495J1H6"/>
<reference evidence="1 2" key="1">
    <citation type="submission" date="2018-10" db="EMBL/GenBank/DDBJ databases">
        <title>Genomic Encyclopedia of Archaeal and Bacterial Type Strains, Phase II (KMG-II): from individual species to whole genera.</title>
        <authorList>
            <person name="Goeker M."/>
        </authorList>
    </citation>
    <scope>NUCLEOTIDE SEQUENCE [LARGE SCALE GENOMIC DNA]</scope>
    <source>
        <strain evidence="1 2">DSM 18602</strain>
    </source>
</reference>